<keyword evidence="2" id="KW-1185">Reference proteome</keyword>
<reference evidence="1 2" key="1">
    <citation type="submission" date="2019-12" db="EMBL/GenBank/DDBJ databases">
        <title>Novel species isolated from a subtropical stream in China.</title>
        <authorList>
            <person name="Lu H."/>
        </authorList>
    </citation>
    <scope>NUCLEOTIDE SEQUENCE [LARGE SCALE GENOMIC DNA]</scope>
    <source>
        <strain evidence="1 2">FT127W</strain>
    </source>
</reference>
<accession>A0A7X4H9F9</accession>
<proteinExistence type="predicted"/>
<gene>
    <name evidence="1" type="ORF">GTP77_07370</name>
</gene>
<dbReference type="Proteomes" id="UP000450676">
    <property type="component" value="Unassembled WGS sequence"/>
</dbReference>
<evidence type="ECO:0000313" key="2">
    <source>
        <dbReference type="Proteomes" id="UP000450676"/>
    </source>
</evidence>
<organism evidence="1 2">
    <name type="scientific">Pseudoduganella aquatica</name>
    <dbReference type="NCBI Taxonomy" id="2660641"/>
    <lineage>
        <taxon>Bacteria</taxon>
        <taxon>Pseudomonadati</taxon>
        <taxon>Pseudomonadota</taxon>
        <taxon>Betaproteobacteria</taxon>
        <taxon>Burkholderiales</taxon>
        <taxon>Oxalobacteraceae</taxon>
        <taxon>Telluria group</taxon>
        <taxon>Pseudoduganella</taxon>
    </lineage>
</organism>
<evidence type="ECO:0000313" key="1">
    <source>
        <dbReference type="EMBL" id="MYN07156.1"/>
    </source>
</evidence>
<comment type="caution">
    <text evidence="1">The sequence shown here is derived from an EMBL/GenBank/DDBJ whole genome shotgun (WGS) entry which is preliminary data.</text>
</comment>
<sequence>MKVDTNSNAVQGKLEFVKKMAGGDFQAALDGAMGGAAAKTNPVAELEAYMKMTPAERMRDALLKKLGISEEDLAAMPPEQRKSFEEKIGQLVQEEMQKADHKKGARIDTSA</sequence>
<dbReference type="AlphaFoldDB" id="A0A7X4H9F9"/>
<protein>
    <submittedName>
        <fullName evidence="1">Uncharacterized protein</fullName>
    </submittedName>
</protein>
<name>A0A7X4H9F9_9BURK</name>
<dbReference type="RefSeq" id="WP_161071509.1">
    <property type="nucleotide sequence ID" value="NZ_CP086370.1"/>
</dbReference>
<dbReference type="EMBL" id="WWCU01000005">
    <property type="protein sequence ID" value="MYN07156.1"/>
    <property type="molecule type" value="Genomic_DNA"/>
</dbReference>